<evidence type="ECO:0000256" key="2">
    <source>
        <dbReference type="PROSITE-ProRule" id="PRU01161"/>
    </source>
</evidence>
<keyword evidence="2" id="KW-0442">Lipid degradation</keyword>
<evidence type="ECO:0000313" key="5">
    <source>
        <dbReference type="EMBL" id="CEG56617.1"/>
    </source>
</evidence>
<dbReference type="GO" id="GO:0016787">
    <property type="term" value="F:hydrolase activity"/>
    <property type="evidence" value="ECO:0007669"/>
    <property type="project" value="UniProtKB-UniRule"/>
</dbReference>
<keyword evidence="2" id="KW-0378">Hydrolase</keyword>
<dbReference type="PANTHER" id="PTHR46394:SF1">
    <property type="entry name" value="PNPLA DOMAIN-CONTAINING PROTEIN"/>
    <property type="match status" value="1"/>
</dbReference>
<feature type="region of interest" description="Disordered" evidence="3">
    <location>
        <begin position="589"/>
        <end position="625"/>
    </location>
</feature>
<reference evidence="6" key="1">
    <citation type="submission" date="2014-09" db="EMBL/GenBank/DDBJ databases">
        <authorList>
            <person name="Gomez-Valero L."/>
        </authorList>
    </citation>
    <scope>NUCLEOTIDE SEQUENCE [LARGE SCALE GENOMIC DNA]</scope>
    <source>
        <strain evidence="6">ATCC700992</strain>
    </source>
</reference>
<dbReference type="PROSITE" id="PS51635">
    <property type="entry name" value="PNPLA"/>
    <property type="match status" value="1"/>
</dbReference>
<dbReference type="InterPro" id="IPR054392">
    <property type="entry name" value="VipD-like_C"/>
</dbReference>
<feature type="short sequence motif" description="GXGXXG" evidence="2">
    <location>
        <begin position="34"/>
        <end position="39"/>
    </location>
</feature>
<dbReference type="InterPro" id="IPR002641">
    <property type="entry name" value="PNPLA_dom"/>
</dbReference>
<feature type="active site" description="Nucleophile" evidence="2">
    <location>
        <position position="65"/>
    </location>
</feature>
<dbReference type="HOGENOM" id="CLU_443982_0_0_6"/>
<feature type="short sequence motif" description="DGA/G" evidence="2">
    <location>
        <begin position="281"/>
        <end position="283"/>
    </location>
</feature>
<accession>A0A098G2B2</accession>
<dbReference type="GO" id="GO:0016042">
    <property type="term" value="P:lipid catabolic process"/>
    <property type="evidence" value="ECO:0007669"/>
    <property type="project" value="UniProtKB-UniRule"/>
</dbReference>
<name>A0A098G2B2_9GAMM</name>
<keyword evidence="6" id="KW-1185">Reference proteome</keyword>
<dbReference type="Gene3D" id="3.40.1090.10">
    <property type="entry name" value="Cytosolic phospholipase A2 catalytic domain"/>
    <property type="match status" value="2"/>
</dbReference>
<dbReference type="STRING" id="1212491.LFA_1185"/>
<dbReference type="KEGG" id="lfa:LFA_1185"/>
<dbReference type="InterPro" id="IPR016035">
    <property type="entry name" value="Acyl_Trfase/lysoPLipase"/>
</dbReference>
<dbReference type="SUPFAM" id="SSF52151">
    <property type="entry name" value="FabD/lysophospholipase-like"/>
    <property type="match status" value="1"/>
</dbReference>
<sequence length="625" mass="69895">MPRELKRKSYEIVKNKDDQYELLGCPVKGFVASGGGAKGIYYAALVQEMEKRGILKDLSHVSGASAGAMTVSLLAVGMNATDFTNLVSNLDITKLLDNQGTFRLRARGDRFRNIMEVIYALQIKEHLKGVEPPAKDPEREQYFVLKQKIQIVDTILKKAGVKINSVDDIIKLSGNATALDKLDKAFAKSPKIWKLKRTGEEVNPRITFNDLENLRAVLPEEKKHLIKNLSVVTTNQFTKRKQVHNVNNGGGDSISQIVRQSAAHPLLFTPTLNAEGHSVADGGILDNMPSDILLEQGLNHEQILCAKIEADSSFKVRLQKAKQHAPITRSAFDRVVDGVARIALGGSLIKGRAEVLNREKVYYHLDNMIYLNSGTITATTTSLTQEQRKSAIEDGSRQCKEFFESRIKVFDNPLIPMLYLGKDKLDETLISDKEDSKELFHAASYAQMIFFLQAEIANNALNGKFQDLPANIAQIHDVLVKDAKLDEAQTEHAMALILKQINYQCEGKLEAHLLEEIQIEQDAQKVGWFTQLLNYLYTPIEAIINFFCCCSAPDKEKPTPEQEEVQQEVNAATPEEIYTARRIHSMFSAQTRATTPVKPTELTSDEGLTQNDEENPRLDTAPKMM</sequence>
<dbReference type="Proteomes" id="UP000032430">
    <property type="component" value="Chromosome I"/>
</dbReference>
<evidence type="ECO:0000256" key="1">
    <source>
        <dbReference type="ARBA" id="ARBA00023098"/>
    </source>
</evidence>
<evidence type="ECO:0000313" key="6">
    <source>
        <dbReference type="Proteomes" id="UP000032430"/>
    </source>
</evidence>
<dbReference type="EMBL" id="LN614827">
    <property type="protein sequence ID" value="CEG56617.1"/>
    <property type="molecule type" value="Genomic_DNA"/>
</dbReference>
<dbReference type="RefSeq" id="WP_045095250.1">
    <property type="nucleotide sequence ID" value="NZ_LN614827.1"/>
</dbReference>
<gene>
    <name evidence="5" type="primary">VipD</name>
    <name evidence="5" type="ORF">LFA_1185</name>
</gene>
<organism evidence="5 6">
    <name type="scientific">Legionella fallonii LLAP-10</name>
    <dbReference type="NCBI Taxonomy" id="1212491"/>
    <lineage>
        <taxon>Bacteria</taxon>
        <taxon>Pseudomonadati</taxon>
        <taxon>Pseudomonadota</taxon>
        <taxon>Gammaproteobacteria</taxon>
        <taxon>Legionellales</taxon>
        <taxon>Legionellaceae</taxon>
        <taxon>Legionella</taxon>
    </lineage>
</organism>
<dbReference type="Pfam" id="PF01734">
    <property type="entry name" value="Patatin"/>
    <property type="match status" value="1"/>
</dbReference>
<dbReference type="OrthoDB" id="7021815at2"/>
<protein>
    <submittedName>
        <fullName evidence="5">Lysophospholipase substrate of the Dot/Icm secretion system</fullName>
    </submittedName>
</protein>
<dbReference type="Pfam" id="PF22140">
    <property type="entry name" value="VipD-like_C"/>
    <property type="match status" value="1"/>
</dbReference>
<feature type="short sequence motif" description="GXSXG" evidence="2">
    <location>
        <begin position="63"/>
        <end position="67"/>
    </location>
</feature>
<dbReference type="InterPro" id="IPR052580">
    <property type="entry name" value="Lipid_Hydrolase"/>
</dbReference>
<evidence type="ECO:0000256" key="3">
    <source>
        <dbReference type="SAM" id="MobiDB-lite"/>
    </source>
</evidence>
<dbReference type="AlphaFoldDB" id="A0A098G2B2"/>
<keyword evidence="1 2" id="KW-0443">Lipid metabolism</keyword>
<dbReference type="PANTHER" id="PTHR46394">
    <property type="entry name" value="ANNEXIN"/>
    <property type="match status" value="1"/>
</dbReference>
<proteinExistence type="predicted"/>
<feature type="domain" description="PNPLA" evidence="4">
    <location>
        <begin position="30"/>
        <end position="294"/>
    </location>
</feature>
<feature type="active site" description="Proton acceptor" evidence="2">
    <location>
        <position position="281"/>
    </location>
</feature>
<evidence type="ECO:0000259" key="4">
    <source>
        <dbReference type="PROSITE" id="PS51635"/>
    </source>
</evidence>